<dbReference type="PROSITE" id="PS51257">
    <property type="entry name" value="PROKAR_LIPOPROTEIN"/>
    <property type="match status" value="1"/>
</dbReference>
<evidence type="ECO:0000259" key="1">
    <source>
        <dbReference type="Pfam" id="PF13349"/>
    </source>
</evidence>
<gene>
    <name evidence="2" type="ORF">IAG43_09320</name>
</gene>
<name>A0A7H0HRF2_9ACTN</name>
<reference evidence="2 3" key="1">
    <citation type="submission" date="2020-08" db="EMBL/GenBank/DDBJ databases">
        <title>A novel species.</title>
        <authorList>
            <person name="Gao J."/>
        </authorList>
    </citation>
    <scope>NUCLEOTIDE SEQUENCE [LARGE SCALE GENOMIC DNA]</scope>
    <source>
        <strain evidence="2 3">CRPJ-33</strain>
    </source>
</reference>
<evidence type="ECO:0000313" key="3">
    <source>
        <dbReference type="Proteomes" id="UP000516230"/>
    </source>
</evidence>
<dbReference type="KEGG" id="sgj:IAG43_09320"/>
<proteinExistence type="predicted"/>
<evidence type="ECO:0000313" key="2">
    <source>
        <dbReference type="EMBL" id="QNP63118.1"/>
    </source>
</evidence>
<dbReference type="AlphaFoldDB" id="A0A7H0HRF2"/>
<dbReference type="Proteomes" id="UP000516230">
    <property type="component" value="Chromosome"/>
</dbReference>
<dbReference type="InterPro" id="IPR025164">
    <property type="entry name" value="Toastrack_DUF4097"/>
</dbReference>
<dbReference type="EMBL" id="CP060825">
    <property type="protein sequence ID" value="QNP63118.1"/>
    <property type="molecule type" value="Genomic_DNA"/>
</dbReference>
<protein>
    <submittedName>
        <fullName evidence="2">DUF4097 family beta strand repeat protein</fullName>
    </submittedName>
</protein>
<sequence length="261" mass="26725">MRYVSGGRRRVGRVGVAVGGVVLVAGAVGGCGSSGAEDAPVESRAFPFSGTSLTIASDNSALEIVAADVRDVEVTRQVDGWVVFGNGPEKSWRLEDGKLALKVRCEGLVSNCGGRHTVRVPKGVAVTVEDDNGGVTASGFTTALKITSDNGKVEVRDSSGPLDLYTDNGGVVTERVTSTTVKAGSDNGAVRLRLDAVPERVEAVSDNGGVEIGLPGAGAPYAVTARSDNGDVDVSVPRDDASDRVVSARSDNGKVVVRTAN</sequence>
<dbReference type="RefSeq" id="WP_187740286.1">
    <property type="nucleotide sequence ID" value="NZ_CP060825.1"/>
</dbReference>
<keyword evidence="3" id="KW-1185">Reference proteome</keyword>
<feature type="domain" description="DUF4097" evidence="1">
    <location>
        <begin position="128"/>
        <end position="257"/>
    </location>
</feature>
<organism evidence="2 3">
    <name type="scientific">Streptomyces genisteinicus</name>
    <dbReference type="NCBI Taxonomy" id="2768068"/>
    <lineage>
        <taxon>Bacteria</taxon>
        <taxon>Bacillati</taxon>
        <taxon>Actinomycetota</taxon>
        <taxon>Actinomycetes</taxon>
        <taxon>Kitasatosporales</taxon>
        <taxon>Streptomycetaceae</taxon>
        <taxon>Streptomyces</taxon>
    </lineage>
</organism>
<dbReference type="Pfam" id="PF13349">
    <property type="entry name" value="DUF4097"/>
    <property type="match status" value="1"/>
</dbReference>
<accession>A0A7H0HRF2</accession>